<organism evidence="1 2">
    <name type="scientific">Leifsonia xyli subsp. xyli (strain CTCB07)</name>
    <dbReference type="NCBI Taxonomy" id="281090"/>
    <lineage>
        <taxon>Bacteria</taxon>
        <taxon>Bacillati</taxon>
        <taxon>Actinomycetota</taxon>
        <taxon>Actinomycetes</taxon>
        <taxon>Micrococcales</taxon>
        <taxon>Microbacteriaceae</taxon>
        <taxon>Leifsonia</taxon>
    </lineage>
</organism>
<proteinExistence type="predicted"/>
<name>Q6AE18_LEIXX</name>
<sequence length="43" mass="4456">MTPSRAHQASSAAIITVAARLLGIAPTTASTWHNLAAASVRKR</sequence>
<dbReference type="AlphaFoldDB" id="Q6AE18"/>
<accession>Q6AE18</accession>
<dbReference type="EMBL" id="AE016822">
    <property type="protein sequence ID" value="AAT89378.1"/>
    <property type="molecule type" value="Genomic_DNA"/>
</dbReference>
<protein>
    <submittedName>
        <fullName evidence="1">Uncharacterized protein</fullName>
    </submittedName>
</protein>
<dbReference type="Proteomes" id="UP000001306">
    <property type="component" value="Chromosome"/>
</dbReference>
<dbReference type="KEGG" id="lxx:Lxx15800"/>
<gene>
    <name evidence="1" type="ordered locus">Lxx15800</name>
</gene>
<dbReference type="RefSeq" id="WP_011186368.1">
    <property type="nucleotide sequence ID" value="NC_006087.1"/>
</dbReference>
<evidence type="ECO:0000313" key="1">
    <source>
        <dbReference type="EMBL" id="AAT89378.1"/>
    </source>
</evidence>
<keyword evidence="2" id="KW-1185">Reference proteome</keyword>
<reference evidence="1 2" key="1">
    <citation type="journal article" date="2004" name="Mol. Plant Microbe Interact.">
        <title>The genome sequence of the Gram-positive sugarcane pathogen Leifsonia xyli subsp. xyli.</title>
        <authorList>
            <person name="Monteiro-Vitorello C.B."/>
            <person name="Camargo L.E.A."/>
            <person name="Van Sluys M.A."/>
            <person name="Kitajima J.P."/>
            <person name="Truffi D."/>
            <person name="do Amaral A.M."/>
            <person name="Harakava R."/>
            <person name="de Oliveira J.C.F."/>
            <person name="Wood D."/>
            <person name="de Oliveira M.C."/>
            <person name="Miyaki C.Y."/>
            <person name="Takita M.A."/>
            <person name="da Silva A.C.R."/>
            <person name="Furlan L.R."/>
            <person name="Carraro D.M."/>
            <person name="Camarotte G."/>
            <person name="Almeida N.F. Jr."/>
            <person name="Carrer H."/>
            <person name="Coutinho L.L."/>
            <person name="El-Dorry H.A."/>
            <person name="Ferro M.I.T."/>
            <person name="Gagliardi P.R."/>
            <person name="Giglioti E."/>
            <person name="Goldman M.H.S."/>
            <person name="Goldman G.H."/>
            <person name="Kimura E.T."/>
            <person name="Ferro E.S."/>
            <person name="Kuramae E.E."/>
            <person name="Lemos E.G.M."/>
            <person name="Lemos M.V.F."/>
            <person name="Mauro S.M.Z."/>
            <person name="Machado M.A."/>
            <person name="Marino C.L."/>
            <person name="Menck C.F."/>
            <person name="Nunes L.R."/>
            <person name="Oliveira R.C."/>
            <person name="Pereira G.G."/>
            <person name="Siqueira W."/>
            <person name="de Souza A.A."/>
            <person name="Tsai S.M."/>
            <person name="Zanca A.S."/>
            <person name="Simpson A.J.G."/>
            <person name="Brumbley S.M."/>
            <person name="Setubal J.C."/>
        </authorList>
    </citation>
    <scope>NUCLEOTIDE SEQUENCE [LARGE SCALE GENOMIC DNA]</scope>
    <source>
        <strain evidence="1 2">CTCB07</strain>
    </source>
</reference>
<evidence type="ECO:0000313" key="2">
    <source>
        <dbReference type="Proteomes" id="UP000001306"/>
    </source>
</evidence>
<dbReference type="HOGENOM" id="CLU_3235483_0_0_11"/>